<feature type="signal peptide" evidence="4">
    <location>
        <begin position="1"/>
        <end position="23"/>
    </location>
</feature>
<feature type="region of interest" description="Disordered" evidence="3">
    <location>
        <begin position="223"/>
        <end position="247"/>
    </location>
</feature>
<dbReference type="Gene3D" id="6.10.250.3150">
    <property type="match status" value="1"/>
</dbReference>
<evidence type="ECO:0000256" key="4">
    <source>
        <dbReference type="SAM" id="SignalP"/>
    </source>
</evidence>
<comment type="caution">
    <text evidence="7">The sequence shown here is derived from an EMBL/GenBank/DDBJ whole genome shotgun (WGS) entry which is preliminary data.</text>
</comment>
<sequence>MSLFLAFLLVASLGLIAPVQALAVTSAEKQAEADDIMRSIDSLQTQLNEANAEFERATQEYETAKAAAEDAADRVQAAKERIAELQERLGDRAASMYKTGGSMSFIDVLLGASSFEELVTSWDAFEKITSQDAELVQESKDVKAEAEAAEQEYNEQKAKAAEEVEKAEAAQREIESTKASMEEELTRVNEEVVALQAKEEEERIAAEEAERRAEEARRLAETTVVPGTGGGGGSTNTGTSGGDGSANTAGWVNPCPSYYGVTNEFAWAGAWDGNYHNGIDLGAASGADILAAGPGTVTYVGWYGTGGNAVIVSHGNGVRTIYMHMSAQAATVGQQVSAGDLIGYVGSTGYSTGPHLHFQIEINGTPVNPRNYFSF</sequence>
<dbReference type="Gene3D" id="2.70.70.10">
    <property type="entry name" value="Glucose Permease (Domain IIA)"/>
    <property type="match status" value="1"/>
</dbReference>
<dbReference type="Pfam" id="PF01551">
    <property type="entry name" value="Peptidase_M23"/>
    <property type="match status" value="1"/>
</dbReference>
<dbReference type="PANTHER" id="PTHR21666:SF270">
    <property type="entry name" value="MUREIN HYDROLASE ACTIVATOR ENVC"/>
    <property type="match status" value="1"/>
</dbReference>
<keyword evidence="1 4" id="KW-0732">Signal</keyword>
<evidence type="ECO:0000256" key="3">
    <source>
        <dbReference type="SAM" id="MobiDB-lite"/>
    </source>
</evidence>
<dbReference type="Pfam" id="PF24568">
    <property type="entry name" value="CC_PcsB"/>
    <property type="match status" value="1"/>
</dbReference>
<evidence type="ECO:0000256" key="1">
    <source>
        <dbReference type="ARBA" id="ARBA00022729"/>
    </source>
</evidence>
<name>A0ABV1JFQ1_9ACTN</name>
<feature type="domain" description="Peptidoglycan hydrolase PcsB coiled-coil" evidence="6">
    <location>
        <begin position="76"/>
        <end position="147"/>
    </location>
</feature>
<keyword evidence="2" id="KW-0175">Coiled coil</keyword>
<feature type="compositionally biased region" description="Gly residues" evidence="3">
    <location>
        <begin position="227"/>
        <end position="244"/>
    </location>
</feature>
<feature type="domain" description="M23ase beta-sheet core" evidence="5">
    <location>
        <begin position="275"/>
        <end position="369"/>
    </location>
</feature>
<feature type="compositionally biased region" description="Basic and acidic residues" evidence="3">
    <location>
        <begin position="154"/>
        <end position="185"/>
    </location>
</feature>
<dbReference type="EMBL" id="JBBNOP010000007">
    <property type="protein sequence ID" value="MEQ3363171.1"/>
    <property type="molecule type" value="Genomic_DNA"/>
</dbReference>
<dbReference type="InterPro" id="IPR016047">
    <property type="entry name" value="M23ase_b-sheet_dom"/>
</dbReference>
<protein>
    <submittedName>
        <fullName evidence="7">Peptidoglycan DD-metalloendopeptidase family protein</fullName>
    </submittedName>
</protein>
<proteinExistence type="predicted"/>
<dbReference type="InterPro" id="IPR011055">
    <property type="entry name" value="Dup_hybrid_motif"/>
</dbReference>
<dbReference type="InterPro" id="IPR050570">
    <property type="entry name" value="Cell_wall_metabolism_enzyme"/>
</dbReference>
<dbReference type="PANTHER" id="PTHR21666">
    <property type="entry name" value="PEPTIDASE-RELATED"/>
    <property type="match status" value="1"/>
</dbReference>
<feature type="chain" id="PRO_5047143347" evidence="4">
    <location>
        <begin position="24"/>
        <end position="375"/>
    </location>
</feature>
<accession>A0ABV1JFQ1</accession>
<reference evidence="7 8" key="1">
    <citation type="submission" date="2024-04" db="EMBL/GenBank/DDBJ databases">
        <title>Human intestinal bacterial collection.</title>
        <authorList>
            <person name="Pauvert C."/>
            <person name="Hitch T.C.A."/>
            <person name="Clavel T."/>
        </authorList>
    </citation>
    <scope>NUCLEOTIDE SEQUENCE [LARGE SCALE GENOMIC DNA]</scope>
    <source>
        <strain evidence="7 8">CLA-KB-H42</strain>
    </source>
</reference>
<organism evidence="7 8">
    <name type="scientific">Raoultibacter massiliensis</name>
    <dbReference type="NCBI Taxonomy" id="1852371"/>
    <lineage>
        <taxon>Bacteria</taxon>
        <taxon>Bacillati</taxon>
        <taxon>Actinomycetota</taxon>
        <taxon>Coriobacteriia</taxon>
        <taxon>Eggerthellales</taxon>
        <taxon>Eggerthellaceae</taxon>
        <taxon>Raoultibacter</taxon>
    </lineage>
</organism>
<dbReference type="SUPFAM" id="SSF51261">
    <property type="entry name" value="Duplicated hybrid motif"/>
    <property type="match status" value="1"/>
</dbReference>
<evidence type="ECO:0000313" key="7">
    <source>
        <dbReference type="EMBL" id="MEQ3363171.1"/>
    </source>
</evidence>
<dbReference type="RefSeq" id="WP_180963499.1">
    <property type="nucleotide sequence ID" value="NZ_DBFADM010000039.1"/>
</dbReference>
<feature type="region of interest" description="Disordered" evidence="3">
    <location>
        <begin position="146"/>
        <end position="185"/>
    </location>
</feature>
<dbReference type="Proteomes" id="UP001487305">
    <property type="component" value="Unassembled WGS sequence"/>
</dbReference>
<dbReference type="InterPro" id="IPR057309">
    <property type="entry name" value="PcsB_CC"/>
</dbReference>
<evidence type="ECO:0000256" key="2">
    <source>
        <dbReference type="SAM" id="Coils"/>
    </source>
</evidence>
<evidence type="ECO:0000259" key="6">
    <source>
        <dbReference type="Pfam" id="PF24568"/>
    </source>
</evidence>
<gene>
    <name evidence="7" type="ORF">AAA083_09315</name>
</gene>
<evidence type="ECO:0000259" key="5">
    <source>
        <dbReference type="Pfam" id="PF01551"/>
    </source>
</evidence>
<feature type="coiled-coil region" evidence="2">
    <location>
        <begin position="33"/>
        <end position="88"/>
    </location>
</feature>
<evidence type="ECO:0000313" key="8">
    <source>
        <dbReference type="Proteomes" id="UP001487305"/>
    </source>
</evidence>
<keyword evidence="8" id="KW-1185">Reference proteome</keyword>
<dbReference type="CDD" id="cd12797">
    <property type="entry name" value="M23_peptidase"/>
    <property type="match status" value="1"/>
</dbReference>